<comment type="similarity">
    <text evidence="1">Belongs to the glycerophosphoryl diester phosphodiesterase family.</text>
</comment>
<dbReference type="EC" id="3.1.4.46" evidence="2"/>
<accession>A0A7W4YL46</accession>
<dbReference type="PANTHER" id="PTHR43620:SF7">
    <property type="entry name" value="GLYCEROPHOSPHODIESTER PHOSPHODIESTERASE GDPD5-RELATED"/>
    <property type="match status" value="1"/>
</dbReference>
<keyword evidence="5 8" id="KW-0378">Hydrolase</keyword>
<dbReference type="GO" id="GO:0042597">
    <property type="term" value="C:periplasmic space"/>
    <property type="evidence" value="ECO:0007669"/>
    <property type="project" value="TreeGrafter"/>
</dbReference>
<dbReference type="Pfam" id="PF03009">
    <property type="entry name" value="GDPD"/>
    <property type="match status" value="1"/>
</dbReference>
<reference evidence="8 9" key="1">
    <citation type="submission" date="2020-08" db="EMBL/GenBank/DDBJ databases">
        <title>Sequencing the genomes of 1000 actinobacteria strains.</title>
        <authorList>
            <person name="Klenk H.-P."/>
        </authorList>
    </citation>
    <scope>NUCLEOTIDE SEQUENCE [LARGE SCALE GENOMIC DNA]</scope>
    <source>
        <strain evidence="8 9">DSM 20146</strain>
    </source>
</reference>
<dbReference type="GO" id="GO:0006071">
    <property type="term" value="P:glycerol metabolic process"/>
    <property type="evidence" value="ECO:0007669"/>
    <property type="project" value="UniProtKB-KW"/>
</dbReference>
<evidence type="ECO:0000256" key="5">
    <source>
        <dbReference type="ARBA" id="ARBA00022801"/>
    </source>
</evidence>
<comment type="caution">
    <text evidence="8">The sequence shown here is derived from an EMBL/GenBank/DDBJ whole genome shotgun (WGS) entry which is preliminary data.</text>
</comment>
<dbReference type="SUPFAM" id="SSF51695">
    <property type="entry name" value="PLC-like phosphodiesterases"/>
    <property type="match status" value="1"/>
</dbReference>
<evidence type="ECO:0000259" key="7">
    <source>
        <dbReference type="PROSITE" id="PS51704"/>
    </source>
</evidence>
<evidence type="ECO:0000256" key="4">
    <source>
        <dbReference type="ARBA" id="ARBA00022798"/>
    </source>
</evidence>
<keyword evidence="9" id="KW-1185">Reference proteome</keyword>
<keyword evidence="3" id="KW-0732">Signal</keyword>
<dbReference type="Proteomes" id="UP000538196">
    <property type="component" value="Unassembled WGS sequence"/>
</dbReference>
<dbReference type="GO" id="GO:0008889">
    <property type="term" value="F:glycerophosphodiester phosphodiesterase activity"/>
    <property type="evidence" value="ECO:0007669"/>
    <property type="project" value="UniProtKB-EC"/>
</dbReference>
<keyword evidence="4" id="KW-0319">Glycerol metabolism</keyword>
<evidence type="ECO:0000256" key="3">
    <source>
        <dbReference type="ARBA" id="ARBA00022729"/>
    </source>
</evidence>
<dbReference type="EMBL" id="JACHVP010000005">
    <property type="protein sequence ID" value="MBB2969127.1"/>
    <property type="molecule type" value="Genomic_DNA"/>
</dbReference>
<comment type="catalytic activity">
    <reaction evidence="6">
        <text>a sn-glycero-3-phosphodiester + H2O = an alcohol + sn-glycerol 3-phosphate + H(+)</text>
        <dbReference type="Rhea" id="RHEA:12969"/>
        <dbReference type="ChEBI" id="CHEBI:15377"/>
        <dbReference type="ChEBI" id="CHEBI:15378"/>
        <dbReference type="ChEBI" id="CHEBI:30879"/>
        <dbReference type="ChEBI" id="CHEBI:57597"/>
        <dbReference type="ChEBI" id="CHEBI:83408"/>
        <dbReference type="EC" id="3.1.4.46"/>
    </reaction>
</comment>
<dbReference type="PROSITE" id="PS51704">
    <property type="entry name" value="GP_PDE"/>
    <property type="match status" value="1"/>
</dbReference>
<sequence length="356" mass="38548">MRARPAPLVIGHRGAPGYRPEHTAAAYELAFALGADAVEPDLVATKDGVLVVRHENEISGTTDVADRPEFADRRTTREVDGEALTGWFTEDFTWAELATLHARERLPQLRQASATFDDRYPILRFRDLLDLVDRASDDTGRRLGVVAEIKHATHFAAAGLPLDELVMRDLSDAGWTDRTGLVVESFEPTVLRELHDRGFPGKRVYLLEDAGAPADRVASSGSAAAGYDTDLTLRGLYALGFGAPSAAARVDGISVETSLVLASGSVAVSLFDDDDGSIDIGAVTSDLVDLAHSAGLSVYTWTLRPENAMLQPEFRTGGRDDEWGDWRRLFSILLHSGVDGVFADHPDLAVAVRDGR</sequence>
<dbReference type="InterPro" id="IPR017946">
    <property type="entry name" value="PLC-like_Pdiesterase_TIM-brl"/>
</dbReference>
<protein>
    <recommendedName>
        <fullName evidence="2">glycerophosphodiester phosphodiesterase</fullName>
        <ecNumber evidence="2">3.1.4.46</ecNumber>
    </recommendedName>
</protein>
<dbReference type="InterPro" id="IPR030395">
    <property type="entry name" value="GP_PDE_dom"/>
</dbReference>
<evidence type="ECO:0000256" key="1">
    <source>
        <dbReference type="ARBA" id="ARBA00007277"/>
    </source>
</evidence>
<evidence type="ECO:0000313" key="9">
    <source>
        <dbReference type="Proteomes" id="UP000538196"/>
    </source>
</evidence>
<dbReference type="PANTHER" id="PTHR43620">
    <property type="entry name" value="GLYCEROPHOSPHORYL DIESTER PHOSPHODIESTERASE"/>
    <property type="match status" value="1"/>
</dbReference>
<dbReference type="AlphaFoldDB" id="A0A7W4YL46"/>
<evidence type="ECO:0000313" key="8">
    <source>
        <dbReference type="EMBL" id="MBB2969127.1"/>
    </source>
</evidence>
<dbReference type="Gene3D" id="3.20.20.190">
    <property type="entry name" value="Phosphatidylinositol (PI) phosphodiesterase"/>
    <property type="match status" value="1"/>
</dbReference>
<evidence type="ECO:0000256" key="6">
    <source>
        <dbReference type="ARBA" id="ARBA00047512"/>
    </source>
</evidence>
<gene>
    <name evidence="8" type="ORF">FHX33_003909</name>
</gene>
<evidence type="ECO:0000256" key="2">
    <source>
        <dbReference type="ARBA" id="ARBA00012247"/>
    </source>
</evidence>
<feature type="domain" description="GP-PDE" evidence="7">
    <location>
        <begin position="7"/>
        <end position="353"/>
    </location>
</feature>
<dbReference type="RefSeq" id="WP_039922129.1">
    <property type="nucleotide sequence ID" value="NZ_JACHVP010000005.1"/>
</dbReference>
<proteinExistence type="inferred from homology"/>
<organism evidence="8 9">
    <name type="scientific">Leifsonia aquatica</name>
    <name type="common">Corynebacterium aquaticum</name>
    <dbReference type="NCBI Taxonomy" id="144185"/>
    <lineage>
        <taxon>Bacteria</taxon>
        <taxon>Bacillati</taxon>
        <taxon>Actinomycetota</taxon>
        <taxon>Actinomycetes</taxon>
        <taxon>Micrococcales</taxon>
        <taxon>Microbacteriaceae</taxon>
        <taxon>Leifsonia</taxon>
    </lineage>
</organism>
<name>A0A7W4YL46_LEIAQ</name>
<dbReference type="GO" id="GO:0006629">
    <property type="term" value="P:lipid metabolic process"/>
    <property type="evidence" value="ECO:0007669"/>
    <property type="project" value="InterPro"/>
</dbReference>